<sequence>MRPLAARATVLLLSAALLSACSAGSDGGGDGSSREPAIGTVPRLLSTASLSYPLDGYETTADQRRKLEQAQSRVTSDCMKRFGFTYELPRSPVTGGRSDASHYGLTDATVAARYGYTPNRGAQRPPKPTGPDLGPSGELALNGPEYKGPQPMSLEEARAKDSGKTLNGQKVPVGGCLREGFLTLYAPKKGAVDIMFVTNVGMDAYSRSREDSRVVAAVKAWSSCMAEKGYKADEPVSPQKDLGLDANTYGSPRAIAAAKQDVACKERANLVGIWFTVETAYQKRNIEQNAETLNQAKTELNERLKLAATLAG</sequence>
<organism evidence="3">
    <name type="scientific">Streptomyces sp. R44</name>
    <dbReference type="NCBI Taxonomy" id="3238633"/>
    <lineage>
        <taxon>Bacteria</taxon>
        <taxon>Bacillati</taxon>
        <taxon>Actinomycetota</taxon>
        <taxon>Actinomycetes</taxon>
        <taxon>Kitasatosporales</taxon>
        <taxon>Streptomycetaceae</taxon>
        <taxon>Streptomyces</taxon>
    </lineage>
</organism>
<dbReference type="EMBL" id="CP163444">
    <property type="protein sequence ID" value="XDQ73256.1"/>
    <property type="molecule type" value="Genomic_DNA"/>
</dbReference>
<reference evidence="3" key="1">
    <citation type="submission" date="2024-07" db="EMBL/GenBank/DDBJ databases">
        <authorList>
            <person name="Yu S.T."/>
        </authorList>
    </citation>
    <scope>NUCLEOTIDE SEQUENCE</scope>
    <source>
        <strain evidence="3">R44</strain>
    </source>
</reference>
<evidence type="ECO:0008006" key="4">
    <source>
        <dbReference type="Google" id="ProtNLM"/>
    </source>
</evidence>
<gene>
    <name evidence="3" type="ORF">AB5J54_23325</name>
</gene>
<evidence type="ECO:0000256" key="2">
    <source>
        <dbReference type="SAM" id="SignalP"/>
    </source>
</evidence>
<dbReference type="AlphaFoldDB" id="A0AB39T234"/>
<feature type="chain" id="PRO_5044241653" description="Secreted protein" evidence="2">
    <location>
        <begin position="24"/>
        <end position="312"/>
    </location>
</feature>
<feature type="region of interest" description="Disordered" evidence="1">
    <location>
        <begin position="116"/>
        <end position="169"/>
    </location>
</feature>
<feature type="signal peptide" evidence="2">
    <location>
        <begin position="1"/>
        <end position="23"/>
    </location>
</feature>
<evidence type="ECO:0000256" key="1">
    <source>
        <dbReference type="SAM" id="MobiDB-lite"/>
    </source>
</evidence>
<proteinExistence type="predicted"/>
<accession>A0AB39T234</accession>
<protein>
    <recommendedName>
        <fullName evidence="4">Secreted protein</fullName>
    </recommendedName>
</protein>
<dbReference type="RefSeq" id="WP_369145862.1">
    <property type="nucleotide sequence ID" value="NZ_CP163444.1"/>
</dbReference>
<dbReference type="PROSITE" id="PS51257">
    <property type="entry name" value="PROKAR_LIPOPROTEIN"/>
    <property type="match status" value="1"/>
</dbReference>
<keyword evidence="2" id="KW-0732">Signal</keyword>
<name>A0AB39T234_9ACTN</name>
<evidence type="ECO:0000313" key="3">
    <source>
        <dbReference type="EMBL" id="XDQ73256.1"/>
    </source>
</evidence>